<proteinExistence type="predicted"/>
<name>A0A2M8LY39_9ACTN</name>
<dbReference type="EMBL" id="PGGW01000052">
    <property type="protein sequence ID" value="PJE96887.1"/>
    <property type="molecule type" value="Genomic_DNA"/>
</dbReference>
<evidence type="ECO:0000313" key="3">
    <source>
        <dbReference type="Proteomes" id="UP000230407"/>
    </source>
</evidence>
<evidence type="ECO:0000313" key="2">
    <source>
        <dbReference type="EMBL" id="PJE96887.1"/>
    </source>
</evidence>
<protein>
    <submittedName>
        <fullName evidence="2">Uncharacterized protein</fullName>
    </submittedName>
</protein>
<comment type="caution">
    <text evidence="2">The sequence shown here is derived from an EMBL/GenBank/DDBJ whole genome shotgun (WGS) entry which is preliminary data.</text>
</comment>
<organism evidence="2 3">
    <name type="scientific">Streptomyces carminius</name>
    <dbReference type="NCBI Taxonomy" id="2665496"/>
    <lineage>
        <taxon>Bacteria</taxon>
        <taxon>Bacillati</taxon>
        <taxon>Actinomycetota</taxon>
        <taxon>Actinomycetes</taxon>
        <taxon>Kitasatosporales</taxon>
        <taxon>Streptomycetaceae</taxon>
        <taxon>Streptomyces</taxon>
    </lineage>
</organism>
<feature type="compositionally biased region" description="Basic and acidic residues" evidence="1">
    <location>
        <begin position="1"/>
        <end position="18"/>
    </location>
</feature>
<feature type="region of interest" description="Disordered" evidence="1">
    <location>
        <begin position="1"/>
        <end position="116"/>
    </location>
</feature>
<feature type="compositionally biased region" description="Low complexity" evidence="1">
    <location>
        <begin position="58"/>
        <end position="68"/>
    </location>
</feature>
<reference evidence="2 3" key="1">
    <citation type="submission" date="2017-11" db="EMBL/GenBank/DDBJ databases">
        <title>Streptomyces carmine sp. nov., a novel actinomycete isolated from Sophora alopecuroides in Xinjiang, China.</title>
        <authorList>
            <person name="Wang Y."/>
            <person name="Luo X."/>
            <person name="Wan C."/>
            <person name="Zhang L."/>
        </authorList>
    </citation>
    <scope>NUCLEOTIDE SEQUENCE [LARGE SCALE GENOMIC DNA]</scope>
    <source>
        <strain evidence="2 3">TRM SA0054</strain>
    </source>
</reference>
<accession>A0A2M8LY39</accession>
<dbReference type="Proteomes" id="UP000230407">
    <property type="component" value="Unassembled WGS sequence"/>
</dbReference>
<keyword evidence="3" id="KW-1185">Reference proteome</keyword>
<gene>
    <name evidence="2" type="ORF">CUT44_15100</name>
</gene>
<evidence type="ECO:0000256" key="1">
    <source>
        <dbReference type="SAM" id="MobiDB-lite"/>
    </source>
</evidence>
<dbReference type="AlphaFoldDB" id="A0A2M8LY39"/>
<feature type="compositionally biased region" description="Low complexity" evidence="1">
    <location>
        <begin position="19"/>
        <end position="33"/>
    </location>
</feature>
<feature type="compositionally biased region" description="Basic and acidic residues" evidence="1">
    <location>
        <begin position="34"/>
        <end position="48"/>
    </location>
</feature>
<sequence length="116" mass="11549">MTPPDRRECGRRECERPVRPAGGAAAQHHQQAGHPRERGTAEGRRPGGERLGPGGAGVDDAGVDEGAGQQLPGAAQHDHGIAAADGQPRPYGGGGVSLPGRAADGALQGDGPLEGG</sequence>